<feature type="compositionally biased region" description="Acidic residues" evidence="22">
    <location>
        <begin position="912"/>
        <end position="930"/>
    </location>
</feature>
<evidence type="ECO:0000256" key="14">
    <source>
        <dbReference type="ARBA" id="ARBA00023132"/>
    </source>
</evidence>
<comment type="cofactor">
    <cofactor evidence="1">
        <name>Zn(2+)</name>
        <dbReference type="ChEBI" id="CHEBI:29105"/>
    </cofactor>
</comment>
<keyword evidence="12" id="KW-0811">Translocation</keyword>
<evidence type="ECO:0000256" key="7">
    <source>
        <dbReference type="ARBA" id="ARBA00022737"/>
    </source>
</evidence>
<dbReference type="CDD" id="cd13179">
    <property type="entry name" value="RanBD_RanBP1"/>
    <property type="match status" value="1"/>
</dbReference>
<dbReference type="InterPro" id="IPR045255">
    <property type="entry name" value="RanBP1-like"/>
</dbReference>
<evidence type="ECO:0000256" key="21">
    <source>
        <dbReference type="PROSITE-ProRule" id="PRU00322"/>
    </source>
</evidence>
<keyword evidence="5" id="KW-0597">Phosphoprotein</keyword>
<feature type="region of interest" description="Disordered" evidence="22">
    <location>
        <begin position="1695"/>
        <end position="1736"/>
    </location>
</feature>
<feature type="domain" description="RanBD1" evidence="23">
    <location>
        <begin position="2380"/>
        <end position="2516"/>
    </location>
</feature>
<dbReference type="GO" id="GO:0031965">
    <property type="term" value="C:nuclear membrane"/>
    <property type="evidence" value="ECO:0007669"/>
    <property type="project" value="UniProtKB-SubCell"/>
</dbReference>
<dbReference type="Gene3D" id="1.25.40.10">
    <property type="entry name" value="Tetratricopeptide repeat domain"/>
    <property type="match status" value="1"/>
</dbReference>
<evidence type="ECO:0000256" key="2">
    <source>
        <dbReference type="ARBA" id="ARBA00004126"/>
    </source>
</evidence>
<dbReference type="HOGENOM" id="CLU_000378_0_0_1"/>
<accession>E9GIT7</accession>
<feature type="compositionally biased region" description="Basic and acidic residues" evidence="22">
    <location>
        <begin position="1610"/>
        <end position="1619"/>
    </location>
</feature>
<dbReference type="FunCoup" id="E9GIT7">
    <property type="interactions" value="1924"/>
</dbReference>
<dbReference type="InterPro" id="IPR045256">
    <property type="entry name" value="RanBP1_RanBD"/>
</dbReference>
<evidence type="ECO:0000256" key="16">
    <source>
        <dbReference type="ARBA" id="ARBA00023242"/>
    </source>
</evidence>
<feature type="domain" description="RanBP2-type" evidence="24">
    <location>
        <begin position="1347"/>
        <end position="1376"/>
    </location>
</feature>
<keyword evidence="13" id="KW-0238">DNA-binding</keyword>
<feature type="region of interest" description="Disordered" evidence="22">
    <location>
        <begin position="2568"/>
        <end position="2613"/>
    </location>
</feature>
<dbReference type="SUPFAM" id="SSF50729">
    <property type="entry name" value="PH domain-like"/>
    <property type="match status" value="5"/>
</dbReference>
<evidence type="ECO:0000256" key="3">
    <source>
        <dbReference type="ARBA" id="ARBA00004567"/>
    </source>
</evidence>
<dbReference type="GO" id="GO:0006913">
    <property type="term" value="P:nucleocytoplasmic transport"/>
    <property type="evidence" value="ECO:0007669"/>
    <property type="project" value="InterPro"/>
</dbReference>
<dbReference type="GO" id="GO:0005737">
    <property type="term" value="C:cytoplasm"/>
    <property type="evidence" value="ECO:0000318"/>
    <property type="project" value="GO_Central"/>
</dbReference>
<keyword evidence="16" id="KW-0539">Nucleus</keyword>
<evidence type="ECO:0000256" key="6">
    <source>
        <dbReference type="ARBA" id="ARBA00022723"/>
    </source>
</evidence>
<dbReference type="OrthoDB" id="6356316at2759"/>
<keyword evidence="10" id="KW-0862">Zinc</keyword>
<evidence type="ECO:0000256" key="12">
    <source>
        <dbReference type="ARBA" id="ARBA00023010"/>
    </source>
</evidence>
<feature type="domain" description="RanBD1" evidence="23">
    <location>
        <begin position="1184"/>
        <end position="1313"/>
    </location>
</feature>
<dbReference type="GO" id="GO:0015031">
    <property type="term" value="P:protein transport"/>
    <property type="evidence" value="ECO:0007669"/>
    <property type="project" value="UniProtKB-KW"/>
</dbReference>
<keyword evidence="26" id="KW-1185">Reference proteome</keyword>
<feature type="region of interest" description="Disordered" evidence="22">
    <location>
        <begin position="776"/>
        <end position="801"/>
    </location>
</feature>
<feature type="compositionally biased region" description="Basic and acidic residues" evidence="22">
    <location>
        <begin position="1642"/>
        <end position="1652"/>
    </location>
</feature>
<keyword evidence="7" id="KW-0677">Repeat</keyword>
<dbReference type="SUPFAM" id="SSF48452">
    <property type="entry name" value="TPR-like"/>
    <property type="match status" value="1"/>
</dbReference>
<dbReference type="OMA" id="RCIGNHG"/>
<organism evidence="25 26">
    <name type="scientific">Daphnia pulex</name>
    <name type="common">Water flea</name>
    <dbReference type="NCBI Taxonomy" id="6669"/>
    <lineage>
        <taxon>Eukaryota</taxon>
        <taxon>Metazoa</taxon>
        <taxon>Ecdysozoa</taxon>
        <taxon>Arthropoda</taxon>
        <taxon>Crustacea</taxon>
        <taxon>Branchiopoda</taxon>
        <taxon>Diplostraca</taxon>
        <taxon>Cladocera</taxon>
        <taxon>Anomopoda</taxon>
        <taxon>Daphniidae</taxon>
        <taxon>Daphnia</taxon>
    </lineage>
</organism>
<sequence length="2758" mass="305112">MLRTKKDVDKHVQDLQKKVNNENERKLLGFNFAKSYHQIGEHKIAKQYLASYLAIKECSAPGHRLAGQIAESLGEKEAAVRSYKRSFDIDSSQRDLVFKICSLVCELPTSPANRDLQRCWLERAEALQPQHSVVFELRQRLMLSSNSHVKGAVEDQLKNEMLSKPGDMKLRIHLLKLYLDSNRVKEAYEHMLKIESLQVFSQELDWYNCALNVLESYKKLLDHKVGPDFYFHYLNAVDRLSFLKISRVGKGLKSAQSIGEVLPTLQSLDVTLQLAKENGVQRDILVHFTCQLYFQAGLVVLLKALAGLEDEYQALSYAATLFTIAYNQGTTGTPNQFGDKKLLDSTIVTARYRQSQCGHCIVAWESREGRKWVVDTVKRCDNPDGRRKMFETVFGGASTRPYFGEKFQFPKEQLELPSFADLLELDKTALQLYSNELHPVVWLGLRYFTMHRRLNETDFASDLSQILTSSRFMRDIPFSSASWNSCAPETLSALDMESFVYASIYSTVSLEENDSKVFGTVPAALTKSLCTDQQSAWWQSAIKLISGSAKENLSELRRTLQRGLEVIRLSGNQHGIPLELVAKLARTFVARAGKSRVFPAVDVPAPISTDVMTVEQTEALEGQATRYWKIFLEMANTGNRYTPPLSGRLFEFRSVDADIDGLISEAKLFSGYQLWRSGRREEALRLLQAISDPYASYYQGLLFKEIAEEELRKGATVYESRSAANVLLNKSRDAFYITLDRLRSPGMERFHPLDQKLSEVIEKVETKLGSLTNLSIANGHSTEEEEESEEREYLTPQQVTSTPHRRNVMNMTSMRNGTSLASRLETSTRAEARPSPERLDAQLRQMVQRQEEFNQAISTELKQIRAEVVDIKTLIQKLESHLEMQAKHEVKESRKKSSEKASETYDDRCYEDGDVEDWEEQEDEEEETDLDNLVKLKGKLKSSGPSAPQINMPLYAPPFAPATRPAYGYPPTYGAPFHPSAYQQYPGFPYVGVPGAPGPFPVTPTYSYPPGIPHWGMDQVTTPSPGSTYLPPGMVAPPIQQQIPVQPPAPSVFSRIGTKDTSLLAATLQQPTVISTAPTPINDVESASEALRRAAAGYSASSTAPAPHAYQINVPTQATPEKIVDTTLSPAIQLSTRSLLANIPEPEFSSVTTPDKSKSARDRKASTCSDGSYAPEEEVDNYPDFKPIIPLPEEVEVKTGEEGEDVLFDQRAKLFRFAENQWKERGVGQLKLLQDPTTKKVRLLMRRDQVFKICANHTITADIKLSEMSNSPNSWIWAAMDFADGEAKLEKFAAKFKTQEISTEFKEAFEKAKTADVVKPKPDTATTTDKKASEAPVKGFGDKFAPKSGSWACTMCYVNNLAEATKCVSCETLKPGTVAQAPAPTPFSQMKFGMPSVASVASTTTTAFKTTTVTTTPASTGFTFSSTPSTGAPAFSGMKFGVPAATTTPASAAPSFSFSTPTPVTTSAPATIRFGVATATPTSTTTPVFGVTTTPSSAAVTTSSAAFSFGGNKPSFSFALPSSSTETVVSKAPFSFSPPKLATAAVTPQTNGQTDVTTKVTPSTTTGVTPTSSVLPGSIFGTPKSAVETKPIFGSFSFSTPVPAAVTTEKPLEEKKQEVKPSPFAGFSFNSNPTPALAPKAPLDEKKSEDKPSPFAGFSFGGFGGVANKDAGEKKTEPGMLFSLLAQQQSSTGFTIAPNKEFPGTGTPLFGSTTPSDKTKDTSKDEDGEENEGEHYEPNVVFEPVIPLPALIEVSTGEEEEKLLFGDRAFLYRYVTETKEWKEKGRGDMKILEHKITGRTRFLMRREQVLKICCNHYITPQLSLKPLQTSDRTWTWSAQDFSEGELVQETFALKFKTMDQAQKFKGIFDEAQKKSADISTEKVEAAKEIKGQEPQTFGEKFKPKEGSWECQGCLLRNDPSVMKCPSCETSKPGEPNKTEQPATKPQQPVTASFAGLFKPKEGSWECKSCFSRNDAAMVKCPCCETIKPGETAPATTQCLPTATTPAAPSFKFGSEGGFKFGTPASSTLPSFGANSSFSSTTATGFGNGFSFSMGTPSAASPARPATLTARSPNVSVSSDNEYYDEGESDNIHFEPIIPLPEKIQVKTGEEDEEVVYCHRAKLFRLVDNEWKERGLGDVKILRQKDTGKTRLLMRREQILKICLNHALTPELTFKPKDEKSWIWKAKDFTDGEEKEETFAIRFRDAETCKAFMDAVNETKVSPSKQSVASTPAATGDEVQLVYAKEATEEQKRKAKELKLPLNFFLYEEAPPCPGCRGCEPEDKSVTTKPDVITKPIHVAKAETPSNAISFAKMIDASASQLSFSSLVSSTGSGFNKPAAFSWSGTGQPIFGMGSPATPQEDKTNHGEDDNDEVPESNDPHFEPIIPLPALVEVKTGEEDEEVIFSHRAKLYRYVAESKEWKEKGVGDIKILYNKDKNTYRILLRRDQIHKLACNHWITDDMSLKPMSTSTTAWTWFAMDFSQGELISESFAVRFKTEDQATLFKTKFEECQAALRKNTTAEKPTLAESNIVSTLAVTHKEGSWECQGCFTRNDATVLKCPCCEAMKPGETLPTVTPQPEETGATNDAEEEEEEEGEDEETVEEDQDEEEYEDVEESIMFEKRCTLSSLEGGQTDKKWVLLGTGNLKIVYDDEMLCARIVVEDVNEQLLCDNVIAIETELKVDNKECVWSAIDYSSEESVHRTFRAQFSSTDAALEFQSMFAEAKQYAEKSDVHDEPDLHAAGYDHSNDDHGDYVEGKF</sequence>
<keyword evidence="15" id="KW-0472">Membrane</keyword>
<feature type="compositionally biased region" description="Low complexity" evidence="22">
    <location>
        <begin position="1554"/>
        <end position="1569"/>
    </location>
</feature>
<dbReference type="FunFam" id="2.30.29.30:FF:000018">
    <property type="entry name" value="E3 SUMO-protein ligase RanBP2"/>
    <property type="match status" value="4"/>
</dbReference>
<dbReference type="CDD" id="cd00835">
    <property type="entry name" value="RanBD_family"/>
    <property type="match status" value="1"/>
</dbReference>
<dbReference type="InterPro" id="IPR001876">
    <property type="entry name" value="Znf_RanBP2"/>
</dbReference>
<dbReference type="FunFam" id="2.30.29.30:FF:000786">
    <property type="entry name" value="Ran-binding protein (RanBP), putative"/>
    <property type="match status" value="1"/>
</dbReference>
<dbReference type="PANTHER" id="PTHR23138:SF87">
    <property type="entry name" value="E3 SUMO-PROTEIN LIGASE RANBP2"/>
    <property type="match status" value="1"/>
</dbReference>
<feature type="compositionally biased region" description="Basic and acidic residues" evidence="22">
    <location>
        <begin position="826"/>
        <end position="839"/>
    </location>
</feature>
<name>E9GIT7_DAPPU</name>
<dbReference type="PhylomeDB" id="E9GIT7"/>
<keyword evidence="11" id="KW-0653">Protein transport</keyword>
<feature type="domain" description="RanBP2-type" evidence="24">
    <location>
        <begin position="2539"/>
        <end position="2568"/>
    </location>
</feature>
<feature type="compositionally biased region" description="Polar residues" evidence="22">
    <location>
        <begin position="1938"/>
        <end position="1947"/>
    </location>
</feature>
<comment type="subcellular location">
    <subcellularLocation>
        <location evidence="2">Nucleus membrane</location>
    </subcellularLocation>
    <subcellularLocation>
        <location evidence="3">Nucleus</location>
        <location evidence="3">Nuclear pore complex</location>
    </subcellularLocation>
</comment>
<evidence type="ECO:0000256" key="15">
    <source>
        <dbReference type="ARBA" id="ARBA00023136"/>
    </source>
</evidence>
<feature type="region of interest" description="Disordered" evidence="22">
    <location>
        <begin position="2736"/>
        <end position="2758"/>
    </location>
</feature>
<evidence type="ECO:0000256" key="18">
    <source>
        <dbReference type="ARBA" id="ARBA00068609"/>
    </source>
</evidence>
<dbReference type="Proteomes" id="UP000000305">
    <property type="component" value="Unassembled WGS sequence"/>
</dbReference>
<feature type="domain" description="RanBD1" evidence="23">
    <location>
        <begin position="1741"/>
        <end position="1877"/>
    </location>
</feature>
<evidence type="ECO:0000256" key="10">
    <source>
        <dbReference type="ARBA" id="ARBA00022833"/>
    </source>
</evidence>
<evidence type="ECO:0000256" key="8">
    <source>
        <dbReference type="ARBA" id="ARBA00022771"/>
    </source>
</evidence>
<feature type="domain" description="RanBP2-type" evidence="24">
    <location>
        <begin position="1904"/>
        <end position="1933"/>
    </location>
</feature>
<gene>
    <name evidence="25" type="ORF">DAPPUDRAFT_304059</name>
</gene>
<dbReference type="Pfam" id="PF00641">
    <property type="entry name" value="Zn_ribbon_RanBP"/>
    <property type="match status" value="3"/>
</dbReference>
<dbReference type="STRING" id="6669.E9GIT7"/>
<dbReference type="SMART" id="SM00160">
    <property type="entry name" value="RanBD"/>
    <property type="match status" value="4"/>
</dbReference>
<keyword evidence="8 21" id="KW-0863">Zinc-finger</keyword>
<keyword evidence="14" id="KW-0906">Nuclear pore complex</keyword>
<keyword evidence="9" id="KW-0509">mRNA transport</keyword>
<dbReference type="KEGG" id="dpx:DAPPUDRAFT_304059"/>
<evidence type="ECO:0000256" key="5">
    <source>
        <dbReference type="ARBA" id="ARBA00022553"/>
    </source>
</evidence>
<evidence type="ECO:0000256" key="19">
    <source>
        <dbReference type="ARBA" id="ARBA00078197"/>
    </source>
</evidence>
<keyword evidence="6" id="KW-0479">Metal-binding</keyword>
<keyword evidence="4" id="KW-0813">Transport</keyword>
<feature type="domain" description="RanBD1" evidence="23">
    <location>
        <begin position="2092"/>
        <end position="2224"/>
    </location>
</feature>
<dbReference type="InterPro" id="IPR011990">
    <property type="entry name" value="TPR-like_helical_dom_sf"/>
</dbReference>
<dbReference type="Gene3D" id="2.30.29.30">
    <property type="entry name" value="Pleckstrin-homology domain (PH domain)/Phosphotyrosine-binding domain (PTB)"/>
    <property type="match status" value="5"/>
</dbReference>
<dbReference type="FunFam" id="4.10.1060.10:FF:000003">
    <property type="entry name" value="E3 SUMO-protein ligase RanBP2"/>
    <property type="match status" value="1"/>
</dbReference>
<comment type="similarity">
    <text evidence="17">Belongs to the NUP153 family.</text>
</comment>
<dbReference type="Pfam" id="PF00638">
    <property type="entry name" value="Ran_BP1"/>
    <property type="match status" value="5"/>
</dbReference>
<evidence type="ECO:0000313" key="25">
    <source>
        <dbReference type="EMBL" id="EFX80323.1"/>
    </source>
</evidence>
<dbReference type="SUPFAM" id="SSF90209">
    <property type="entry name" value="Ran binding protein zinc finger-like"/>
    <property type="match status" value="2"/>
</dbReference>
<dbReference type="eggNOG" id="KOG0864">
    <property type="taxonomic scope" value="Eukaryota"/>
</dbReference>
<evidence type="ECO:0000256" key="11">
    <source>
        <dbReference type="ARBA" id="ARBA00022927"/>
    </source>
</evidence>
<reference evidence="25 26" key="1">
    <citation type="journal article" date="2011" name="Science">
        <title>The ecoresponsive genome of Daphnia pulex.</title>
        <authorList>
            <person name="Colbourne J.K."/>
            <person name="Pfrender M.E."/>
            <person name="Gilbert D."/>
            <person name="Thomas W.K."/>
            <person name="Tucker A."/>
            <person name="Oakley T.H."/>
            <person name="Tokishita S."/>
            <person name="Aerts A."/>
            <person name="Arnold G.J."/>
            <person name="Basu M.K."/>
            <person name="Bauer D.J."/>
            <person name="Caceres C.E."/>
            <person name="Carmel L."/>
            <person name="Casola C."/>
            <person name="Choi J.H."/>
            <person name="Detter J.C."/>
            <person name="Dong Q."/>
            <person name="Dusheyko S."/>
            <person name="Eads B.D."/>
            <person name="Frohlich T."/>
            <person name="Geiler-Samerotte K.A."/>
            <person name="Gerlach D."/>
            <person name="Hatcher P."/>
            <person name="Jogdeo S."/>
            <person name="Krijgsveld J."/>
            <person name="Kriventseva E.V."/>
            <person name="Kultz D."/>
            <person name="Laforsch C."/>
            <person name="Lindquist E."/>
            <person name="Lopez J."/>
            <person name="Manak J.R."/>
            <person name="Muller J."/>
            <person name="Pangilinan J."/>
            <person name="Patwardhan R.P."/>
            <person name="Pitluck S."/>
            <person name="Pritham E.J."/>
            <person name="Rechtsteiner A."/>
            <person name="Rho M."/>
            <person name="Rogozin I.B."/>
            <person name="Sakarya O."/>
            <person name="Salamov A."/>
            <person name="Schaack S."/>
            <person name="Shapiro H."/>
            <person name="Shiga Y."/>
            <person name="Skalitzky C."/>
            <person name="Smith Z."/>
            <person name="Souvorov A."/>
            <person name="Sung W."/>
            <person name="Tang Z."/>
            <person name="Tsuchiya D."/>
            <person name="Tu H."/>
            <person name="Vos H."/>
            <person name="Wang M."/>
            <person name="Wolf Y.I."/>
            <person name="Yamagata H."/>
            <person name="Yamada T."/>
            <person name="Ye Y."/>
            <person name="Shaw J.R."/>
            <person name="Andrews J."/>
            <person name="Crease T.J."/>
            <person name="Tang H."/>
            <person name="Lucas S.M."/>
            <person name="Robertson H.M."/>
            <person name="Bork P."/>
            <person name="Koonin E.V."/>
            <person name="Zdobnov E.M."/>
            <person name="Grigoriev I.V."/>
            <person name="Lynch M."/>
            <person name="Boore J.L."/>
        </authorList>
    </citation>
    <scope>NUCLEOTIDE SEQUENCE [LARGE SCALE GENOMIC DNA]</scope>
</reference>
<feature type="region of interest" description="Disordered" evidence="22">
    <location>
        <begin position="1145"/>
        <end position="1179"/>
    </location>
</feature>
<dbReference type="FunFam" id="1.25.40.10:FF:000582">
    <property type="entry name" value="E3 SUMO-protein ligase RanBP2"/>
    <property type="match status" value="1"/>
</dbReference>
<dbReference type="GO" id="GO:0005643">
    <property type="term" value="C:nuclear pore"/>
    <property type="evidence" value="ECO:0000318"/>
    <property type="project" value="GO_Central"/>
</dbReference>
<dbReference type="Gene3D" id="4.10.1060.10">
    <property type="entry name" value="Zinc finger, RanBP2-type"/>
    <property type="match status" value="4"/>
</dbReference>
<evidence type="ECO:0000313" key="26">
    <source>
        <dbReference type="Proteomes" id="UP000000305"/>
    </source>
</evidence>
<evidence type="ECO:0000256" key="20">
    <source>
        <dbReference type="ARBA" id="ARBA00079437"/>
    </source>
</evidence>
<feature type="region of interest" description="Disordered" evidence="22">
    <location>
        <begin position="1545"/>
        <end position="1569"/>
    </location>
</feature>
<dbReference type="CDD" id="cd13173">
    <property type="entry name" value="RanBD3_RanBP2_insect-like"/>
    <property type="match status" value="1"/>
</dbReference>
<dbReference type="InterPro" id="IPR036443">
    <property type="entry name" value="Znf_RanBP2_sf"/>
</dbReference>
<dbReference type="EMBL" id="GL732547">
    <property type="protein sequence ID" value="EFX80323.1"/>
    <property type="molecule type" value="Genomic_DNA"/>
</dbReference>
<dbReference type="PROSITE" id="PS50199">
    <property type="entry name" value="ZF_RANBP2_2"/>
    <property type="match status" value="4"/>
</dbReference>
<dbReference type="GO" id="GO:0051028">
    <property type="term" value="P:mRNA transport"/>
    <property type="evidence" value="ECO:0007669"/>
    <property type="project" value="UniProtKB-KW"/>
</dbReference>
<evidence type="ECO:0000256" key="17">
    <source>
        <dbReference type="ARBA" id="ARBA00060842"/>
    </source>
</evidence>
<feature type="region of interest" description="Disordered" evidence="22">
    <location>
        <begin position="1608"/>
        <end position="1659"/>
    </location>
</feature>
<dbReference type="GO" id="GO:0003677">
    <property type="term" value="F:DNA binding"/>
    <property type="evidence" value="ECO:0007669"/>
    <property type="project" value="UniProtKB-KW"/>
</dbReference>
<proteinExistence type="inferred from homology"/>
<evidence type="ECO:0000256" key="1">
    <source>
        <dbReference type="ARBA" id="ARBA00001947"/>
    </source>
</evidence>
<feature type="region of interest" description="Disordered" evidence="22">
    <location>
        <begin position="1925"/>
        <end position="1947"/>
    </location>
</feature>
<feature type="compositionally biased region" description="Acidic residues" evidence="22">
    <location>
        <begin position="2586"/>
        <end position="2613"/>
    </location>
</feature>
<evidence type="ECO:0000259" key="24">
    <source>
        <dbReference type="PROSITE" id="PS50199"/>
    </source>
</evidence>
<feature type="compositionally biased region" description="Basic and acidic residues" evidence="22">
    <location>
        <begin position="885"/>
        <end position="911"/>
    </location>
</feature>
<feature type="domain" description="RanBD1" evidence="23">
    <location>
        <begin position="2603"/>
        <end position="2729"/>
    </location>
</feature>
<dbReference type="PROSITE" id="PS50196">
    <property type="entry name" value="RANBD1"/>
    <property type="match status" value="5"/>
</dbReference>
<dbReference type="InParanoid" id="E9GIT7"/>
<evidence type="ECO:0000256" key="4">
    <source>
        <dbReference type="ARBA" id="ARBA00022448"/>
    </source>
</evidence>
<evidence type="ECO:0000256" key="22">
    <source>
        <dbReference type="SAM" id="MobiDB-lite"/>
    </source>
</evidence>
<protein>
    <recommendedName>
        <fullName evidence="18">Nuclear pore complex protein Nup153</fullName>
    </recommendedName>
    <alternativeName>
        <fullName evidence="20">153 kDa nucleoporin</fullName>
    </alternativeName>
    <alternativeName>
        <fullName evidence="19">Nucleoporin Nup153</fullName>
    </alternativeName>
</protein>
<dbReference type="CDD" id="cd13175">
    <property type="entry name" value="RanBD5_RanBP2_insect-like"/>
    <property type="match status" value="1"/>
</dbReference>
<evidence type="ECO:0000256" key="9">
    <source>
        <dbReference type="ARBA" id="ARBA00022816"/>
    </source>
</evidence>
<dbReference type="SMART" id="SM00547">
    <property type="entry name" value="ZnF_RBZ"/>
    <property type="match status" value="4"/>
</dbReference>
<dbReference type="GO" id="GO:0008270">
    <property type="term" value="F:zinc ion binding"/>
    <property type="evidence" value="ECO:0007669"/>
    <property type="project" value="UniProtKB-KW"/>
</dbReference>
<dbReference type="PROSITE" id="PS01358">
    <property type="entry name" value="ZF_RANBP2_1"/>
    <property type="match status" value="4"/>
</dbReference>
<feature type="region of interest" description="Disordered" evidence="22">
    <location>
        <begin position="817"/>
        <end position="839"/>
    </location>
</feature>
<dbReference type="FunFam" id="4.10.1060.10:FF:000001">
    <property type="entry name" value="Nuclear pore complex protein Nup153"/>
    <property type="match status" value="1"/>
</dbReference>
<feature type="compositionally biased region" description="Basic and acidic residues" evidence="22">
    <location>
        <begin position="2745"/>
        <end position="2758"/>
    </location>
</feature>
<evidence type="ECO:0000259" key="23">
    <source>
        <dbReference type="PROSITE" id="PS50196"/>
    </source>
</evidence>
<dbReference type="InterPro" id="IPR011993">
    <property type="entry name" value="PH-like_dom_sf"/>
</dbReference>
<dbReference type="PANTHER" id="PTHR23138">
    <property type="entry name" value="RAN BINDING PROTEIN"/>
    <property type="match status" value="1"/>
</dbReference>
<dbReference type="InterPro" id="IPR000156">
    <property type="entry name" value="Ran_bind_dom"/>
</dbReference>
<feature type="region of interest" description="Disordered" evidence="22">
    <location>
        <begin position="885"/>
        <end position="932"/>
    </location>
</feature>
<evidence type="ECO:0000256" key="13">
    <source>
        <dbReference type="ARBA" id="ARBA00023125"/>
    </source>
</evidence>
<feature type="compositionally biased region" description="Basic and acidic residues" evidence="22">
    <location>
        <begin position="1155"/>
        <end position="1165"/>
    </location>
</feature>
<feature type="region of interest" description="Disordered" evidence="22">
    <location>
        <begin position="2347"/>
        <end position="2381"/>
    </location>
</feature>
<feature type="domain" description="RanBP2-type" evidence="24">
    <location>
        <begin position="1960"/>
        <end position="1989"/>
    </location>
</feature>